<evidence type="ECO:0000256" key="2">
    <source>
        <dbReference type="ARBA" id="ARBA00007405"/>
    </source>
</evidence>
<dbReference type="PANTHER" id="PTHR43371:SF1">
    <property type="entry name" value="RIBONUCLEOSIDE-DIPHOSPHATE REDUCTASE"/>
    <property type="match status" value="1"/>
</dbReference>
<dbReference type="AlphaFoldDB" id="A0A328NWG8"/>
<dbReference type="Pfam" id="PF02867">
    <property type="entry name" value="Ribonuc_red_lgC"/>
    <property type="match status" value="1"/>
</dbReference>
<evidence type="ECO:0000313" key="17">
    <source>
        <dbReference type="EMBL" id="RAO34855.1"/>
    </source>
</evidence>
<evidence type="ECO:0000256" key="7">
    <source>
        <dbReference type="ARBA" id="ARBA00022741"/>
    </source>
</evidence>
<gene>
    <name evidence="17" type="ORF">PSN13_02625</name>
</gene>
<organism evidence="17 18">
    <name type="scientific">Micromonospora saelicesensis</name>
    <dbReference type="NCBI Taxonomy" id="285676"/>
    <lineage>
        <taxon>Bacteria</taxon>
        <taxon>Bacillati</taxon>
        <taxon>Actinomycetota</taxon>
        <taxon>Actinomycetes</taxon>
        <taxon>Micromonosporales</taxon>
        <taxon>Micromonosporaceae</taxon>
        <taxon>Micromonospora</taxon>
    </lineage>
</organism>
<keyword evidence="9" id="KW-1015">Disulfide bond</keyword>
<sequence length="990" mass="106833">MRLRPPAVPAESSQFFKRLGRAVGHRADEGGDGVTTSRSRSKAGAGLKIERVWTTEGVHPYDEVSWERRDVVMTNWRDGSINFEQRGVEFPESWSVNAANIVTTKYFRGAVGTPEREWSLKQLIDRVVTTYRTAGEEYGYFASPADAEVFAHELTWMLLHQVFSFNSPVWFNVGTPSPQQVSACFILAVDDSMDSILDWYKEEGLIFKGGSGSGVNLSRIRSSRELLSSGGTASGPVSFMRGADASAGTIKSGGATRRAAKMVILDVDHPDIEEFVVTKAREEDKIRALRDAGFDMDLGGSDIVSVQYQNANNSVRVSDEFMSAVENGKGFDLRGRLDGSVIDTVDAKKLFRTISQAAWECADPGLQYDDTINDWHTCPETGRITASNPCSEYLHLDNSSCNLASLNLMKFLRADGGFEVEKFVKSVEFVITAMDISICFADFPTEKIGETSRAYRQLGIGYANLGALLMATGLPYDSDQGRSVAASITSLMTGTAYRRSAELAGVVGPYDGYARNAEPHKRVMRKHAAANDEIKPTSPVATAIVREATKQWTQGNKIGDKNGWRNAQASVLAPTGTIGFMMDCDTTGVEPDLALVKFKKLVGGGSMQIVNQTVPRALRSLGYPEEQVEAIVEHIADHGHVVDAPGLKPEHYPVFDCAMGERTIAPMGHVRMMAAIQPFVSGAISKTVNMPEAATVEDVEKIYFEGWKLGLKALAIYRDNCKVGQPLSVAKSNKATEPAAVETVPAAPAAVEKVIEYRPVRKRLPKKRPSETVSFSVGGAEGYLTASSYPDDGLGEVFLKMSKQGSTLAGVMDAFSVAISIGLQYGVPLETFVSKFTNMRFEPAGMTDDPDVRMAASVMDYIFRRLALDFLPYERRAELGIFTASERAAQLRAEADAEAAGVTGAELTAMASSAPVETPAKPEAVAQPAQEMADVAAAKPAPSVGSSTELLEAVIGKAADAPLCFTCGTKMRPAGSCYVCEGCGSTSGCS</sequence>
<evidence type="ECO:0000256" key="6">
    <source>
        <dbReference type="ARBA" id="ARBA00022634"/>
    </source>
</evidence>
<keyword evidence="8 13" id="KW-0560">Oxidoreductase</keyword>
<evidence type="ECO:0000256" key="8">
    <source>
        <dbReference type="ARBA" id="ARBA00023002"/>
    </source>
</evidence>
<dbReference type="GO" id="GO:0000166">
    <property type="term" value="F:nucleotide binding"/>
    <property type="evidence" value="ECO:0007669"/>
    <property type="project" value="UniProtKB-KW"/>
</dbReference>
<keyword evidence="7 13" id="KW-0547">Nucleotide-binding</keyword>
<evidence type="ECO:0000259" key="14">
    <source>
        <dbReference type="Pfam" id="PF02867"/>
    </source>
</evidence>
<keyword evidence="5 13" id="KW-0846">Cobalamin</keyword>
<evidence type="ECO:0000256" key="12">
    <source>
        <dbReference type="ARBA" id="ARBA00047754"/>
    </source>
</evidence>
<evidence type="ECO:0000256" key="9">
    <source>
        <dbReference type="ARBA" id="ARBA00023157"/>
    </source>
</evidence>
<keyword evidence="10 13" id="KW-0170">Cobalt</keyword>
<dbReference type="CDD" id="cd02888">
    <property type="entry name" value="RNR_II_dimer"/>
    <property type="match status" value="1"/>
</dbReference>
<dbReference type="EC" id="1.17.4.1" evidence="3 13"/>
<dbReference type="InterPro" id="IPR000788">
    <property type="entry name" value="RNR_lg_C"/>
</dbReference>
<dbReference type="InterPro" id="IPR050862">
    <property type="entry name" value="RdRp_reductase_class-2"/>
</dbReference>
<proteinExistence type="inferred from homology"/>
<feature type="domain" description="TSCPD" evidence="16">
    <location>
        <begin position="765"/>
        <end position="868"/>
    </location>
</feature>
<keyword evidence="6 13" id="KW-0237">DNA synthesis</keyword>
<evidence type="ECO:0000256" key="10">
    <source>
        <dbReference type="ARBA" id="ARBA00023285"/>
    </source>
</evidence>
<evidence type="ECO:0000313" key="18">
    <source>
        <dbReference type="Proteomes" id="UP000249419"/>
    </source>
</evidence>
<dbReference type="InterPro" id="IPR024434">
    <property type="entry name" value="TSCPD_dom"/>
</dbReference>
<comment type="catalytic activity">
    <reaction evidence="12 13">
        <text>a 2'-deoxyribonucleoside 5'-diphosphate + [thioredoxin]-disulfide + H2O = a ribonucleoside 5'-diphosphate + [thioredoxin]-dithiol</text>
        <dbReference type="Rhea" id="RHEA:23252"/>
        <dbReference type="Rhea" id="RHEA-COMP:10698"/>
        <dbReference type="Rhea" id="RHEA-COMP:10700"/>
        <dbReference type="ChEBI" id="CHEBI:15377"/>
        <dbReference type="ChEBI" id="CHEBI:29950"/>
        <dbReference type="ChEBI" id="CHEBI:50058"/>
        <dbReference type="ChEBI" id="CHEBI:57930"/>
        <dbReference type="ChEBI" id="CHEBI:73316"/>
        <dbReference type="EC" id="1.17.4.1"/>
    </reaction>
</comment>
<comment type="similarity">
    <text evidence="2 13">Belongs to the ribonucleoside diphosphate reductase class-2 family.</text>
</comment>
<dbReference type="InterPro" id="IPR013678">
    <property type="entry name" value="RNR_2_N"/>
</dbReference>
<dbReference type="Proteomes" id="UP000249419">
    <property type="component" value="Unassembled WGS sequence"/>
</dbReference>
<accession>A0A328NWG8</accession>
<evidence type="ECO:0000256" key="4">
    <source>
        <dbReference type="ARBA" id="ARBA00014409"/>
    </source>
</evidence>
<evidence type="ECO:0000256" key="11">
    <source>
        <dbReference type="ARBA" id="ARBA00025437"/>
    </source>
</evidence>
<comment type="function">
    <text evidence="11 13">Catalyzes the reduction of ribonucleotides to deoxyribonucleotides. May function to provide a pool of deoxyribonucleotide precursors for DNA repair during oxygen limitation and/or for immediate growth after restoration of oxygen.</text>
</comment>
<dbReference type="PANTHER" id="PTHR43371">
    <property type="entry name" value="VITAMIN B12-DEPENDENT RIBONUCLEOTIDE REDUCTASE"/>
    <property type="match status" value="1"/>
</dbReference>
<dbReference type="Pfam" id="PF12637">
    <property type="entry name" value="TSCPD"/>
    <property type="match status" value="1"/>
</dbReference>
<dbReference type="PRINTS" id="PR01183">
    <property type="entry name" value="RIBORDTASEM1"/>
</dbReference>
<dbReference type="NCBIfam" id="TIGR02504">
    <property type="entry name" value="NrdJ_Z"/>
    <property type="match status" value="1"/>
</dbReference>
<dbReference type="Pfam" id="PF08471">
    <property type="entry name" value="Ribonuc_red_2_N"/>
    <property type="match status" value="1"/>
</dbReference>
<reference evidence="17 18" key="1">
    <citation type="submission" date="2018-03" db="EMBL/GenBank/DDBJ databases">
        <title>Defining the species Micromonospora saelicesensis and Micromonospora noduli under the framework of genomics.</title>
        <authorList>
            <person name="Riesco R."/>
            <person name="Trujillo M.E."/>
        </authorList>
    </citation>
    <scope>NUCLEOTIDE SEQUENCE [LARGE SCALE GENOMIC DNA]</scope>
    <source>
        <strain evidence="17 18">PSN13</strain>
    </source>
</reference>
<feature type="domain" description="Ribonucleotide reductase class II vitamin B12-dependent N-terminal" evidence="15">
    <location>
        <begin position="71"/>
        <end position="161"/>
    </location>
</feature>
<name>A0A328NWG8_9ACTN</name>
<evidence type="ECO:0000256" key="5">
    <source>
        <dbReference type="ARBA" id="ARBA00022628"/>
    </source>
</evidence>
<dbReference type="GO" id="GO:0004748">
    <property type="term" value="F:ribonucleoside-diphosphate reductase activity, thioredoxin disulfide as acceptor"/>
    <property type="evidence" value="ECO:0007669"/>
    <property type="project" value="UniProtKB-EC"/>
</dbReference>
<dbReference type="InterPro" id="IPR013344">
    <property type="entry name" value="RNR_NrdJ/NrdZ"/>
</dbReference>
<dbReference type="EMBL" id="PYAG01000011">
    <property type="protein sequence ID" value="RAO34855.1"/>
    <property type="molecule type" value="Genomic_DNA"/>
</dbReference>
<dbReference type="GO" id="GO:0050897">
    <property type="term" value="F:cobalt ion binding"/>
    <property type="evidence" value="ECO:0007669"/>
    <property type="project" value="InterPro"/>
</dbReference>
<dbReference type="NCBIfam" id="NF005122">
    <property type="entry name" value="PRK06556.1"/>
    <property type="match status" value="1"/>
</dbReference>
<evidence type="ECO:0000259" key="16">
    <source>
        <dbReference type="Pfam" id="PF12637"/>
    </source>
</evidence>
<feature type="domain" description="Ribonucleotide reductase large subunit C-terminal" evidence="14">
    <location>
        <begin position="182"/>
        <end position="717"/>
    </location>
</feature>
<comment type="caution">
    <text evidence="17">The sequence shown here is derived from an EMBL/GenBank/DDBJ whole genome shotgun (WGS) entry which is preliminary data.</text>
</comment>
<evidence type="ECO:0000256" key="13">
    <source>
        <dbReference type="RuleBase" id="RU364064"/>
    </source>
</evidence>
<dbReference type="GO" id="GO:0031419">
    <property type="term" value="F:cobalamin binding"/>
    <property type="evidence" value="ECO:0007669"/>
    <property type="project" value="UniProtKB-KW"/>
</dbReference>
<evidence type="ECO:0000259" key="15">
    <source>
        <dbReference type="Pfam" id="PF08471"/>
    </source>
</evidence>
<evidence type="ECO:0000256" key="3">
    <source>
        <dbReference type="ARBA" id="ARBA00012274"/>
    </source>
</evidence>
<protein>
    <recommendedName>
        <fullName evidence="4 13">Vitamin B12-dependent ribonucleotide reductase</fullName>
        <ecNumber evidence="3 13">1.17.4.1</ecNumber>
    </recommendedName>
</protein>
<evidence type="ECO:0000256" key="1">
    <source>
        <dbReference type="ARBA" id="ARBA00001922"/>
    </source>
</evidence>
<dbReference type="Gene3D" id="3.20.70.20">
    <property type="match status" value="1"/>
</dbReference>
<dbReference type="GO" id="GO:0071897">
    <property type="term" value="P:DNA biosynthetic process"/>
    <property type="evidence" value="ECO:0007669"/>
    <property type="project" value="UniProtKB-KW"/>
</dbReference>
<dbReference type="SUPFAM" id="SSF51998">
    <property type="entry name" value="PFL-like glycyl radical enzymes"/>
    <property type="match status" value="1"/>
</dbReference>
<dbReference type="FunFam" id="3.20.70.20:FF:000007">
    <property type="entry name" value="Vitamin B12-dependent ribonucleotide reductase"/>
    <property type="match status" value="1"/>
</dbReference>
<comment type="cofactor">
    <cofactor evidence="1 13">
        <name>adenosylcob(III)alamin</name>
        <dbReference type="ChEBI" id="CHEBI:18408"/>
    </cofactor>
</comment>